<evidence type="ECO:0000313" key="7">
    <source>
        <dbReference type="Proteomes" id="UP000034498"/>
    </source>
</evidence>
<dbReference type="SUPFAM" id="SSF50156">
    <property type="entry name" value="PDZ domain-like"/>
    <property type="match status" value="1"/>
</dbReference>
<keyword evidence="4" id="KW-0812">Transmembrane</keyword>
<comment type="caution">
    <text evidence="6">The sequence shown here is derived from an EMBL/GenBank/DDBJ whole genome shotgun (WGS) entry which is preliminary data.</text>
</comment>
<evidence type="ECO:0000313" key="6">
    <source>
        <dbReference type="EMBL" id="KKQ73196.1"/>
    </source>
</evidence>
<keyword evidence="4" id="KW-1133">Transmembrane helix</keyword>
<dbReference type="Pfam" id="PF13365">
    <property type="entry name" value="Trypsin_2"/>
    <property type="match status" value="1"/>
</dbReference>
<name>A0A0G0N7X4_9BACT</name>
<evidence type="ECO:0000256" key="2">
    <source>
        <dbReference type="ARBA" id="ARBA00022670"/>
    </source>
</evidence>
<evidence type="ECO:0000256" key="4">
    <source>
        <dbReference type="SAM" id="Phobius"/>
    </source>
</evidence>
<dbReference type="Gene3D" id="2.30.42.10">
    <property type="match status" value="1"/>
</dbReference>
<dbReference type="PATRIC" id="fig|1618336.3.peg.522"/>
<evidence type="ECO:0000259" key="5">
    <source>
        <dbReference type="PROSITE" id="PS50106"/>
    </source>
</evidence>
<dbReference type="Gene3D" id="2.40.10.120">
    <property type="match status" value="1"/>
</dbReference>
<dbReference type="PANTHER" id="PTHR22939:SF129">
    <property type="entry name" value="SERINE PROTEASE HTRA2, MITOCHONDRIAL"/>
    <property type="match status" value="1"/>
</dbReference>
<dbReference type="GO" id="GO:0004252">
    <property type="term" value="F:serine-type endopeptidase activity"/>
    <property type="evidence" value="ECO:0007669"/>
    <property type="project" value="InterPro"/>
</dbReference>
<dbReference type="PANTHER" id="PTHR22939">
    <property type="entry name" value="SERINE PROTEASE FAMILY S1C HTRA-RELATED"/>
    <property type="match status" value="1"/>
</dbReference>
<dbReference type="CDD" id="cd06779">
    <property type="entry name" value="cpPDZ_Deg_HtrA-like"/>
    <property type="match status" value="1"/>
</dbReference>
<dbReference type="Pfam" id="PF13180">
    <property type="entry name" value="PDZ_2"/>
    <property type="match status" value="1"/>
</dbReference>
<dbReference type="PRINTS" id="PR00834">
    <property type="entry name" value="PROTEASES2C"/>
</dbReference>
<organism evidence="6 7">
    <name type="scientific">Berkelbacteria bacterium GW2011_GWB1_38_5</name>
    <dbReference type="NCBI Taxonomy" id="1618336"/>
    <lineage>
        <taxon>Bacteria</taxon>
        <taxon>Candidatus Berkelbacteria</taxon>
    </lineage>
</organism>
<keyword evidence="2 6" id="KW-0645">Protease</keyword>
<keyword evidence="3" id="KW-0378">Hydrolase</keyword>
<dbReference type="InterPro" id="IPR036034">
    <property type="entry name" value="PDZ_sf"/>
</dbReference>
<dbReference type="GO" id="GO:0006508">
    <property type="term" value="P:proteolysis"/>
    <property type="evidence" value="ECO:0007669"/>
    <property type="project" value="UniProtKB-KW"/>
</dbReference>
<dbReference type="InterPro" id="IPR001478">
    <property type="entry name" value="PDZ"/>
</dbReference>
<dbReference type="InterPro" id="IPR009003">
    <property type="entry name" value="Peptidase_S1_PA"/>
</dbReference>
<evidence type="ECO:0000256" key="1">
    <source>
        <dbReference type="ARBA" id="ARBA00010541"/>
    </source>
</evidence>
<protein>
    <submittedName>
        <fullName evidence="6">Protease Do</fullName>
    </submittedName>
</protein>
<dbReference type="SMART" id="SM00228">
    <property type="entry name" value="PDZ"/>
    <property type="match status" value="1"/>
</dbReference>
<feature type="transmembrane region" description="Helical" evidence="4">
    <location>
        <begin position="21"/>
        <end position="45"/>
    </location>
</feature>
<keyword evidence="4" id="KW-0472">Membrane</keyword>
<gene>
    <name evidence="6" type="ORF">US94_C0035G0012</name>
</gene>
<dbReference type="AlphaFoldDB" id="A0A0G0N7X4"/>
<feature type="domain" description="PDZ" evidence="5">
    <location>
        <begin position="297"/>
        <end position="379"/>
    </location>
</feature>
<dbReference type="SUPFAM" id="SSF50494">
    <property type="entry name" value="Trypsin-like serine proteases"/>
    <property type="match status" value="1"/>
</dbReference>
<evidence type="ECO:0000256" key="3">
    <source>
        <dbReference type="ARBA" id="ARBA00022801"/>
    </source>
</evidence>
<proteinExistence type="inferred from homology"/>
<dbReference type="InterPro" id="IPR001940">
    <property type="entry name" value="Peptidase_S1C"/>
</dbReference>
<dbReference type="STRING" id="1618336.US94_C0035G0012"/>
<dbReference type="PROSITE" id="PS50106">
    <property type="entry name" value="PDZ"/>
    <property type="match status" value="1"/>
</dbReference>
<comment type="similarity">
    <text evidence="1">Belongs to the peptidase S1C family.</text>
</comment>
<dbReference type="EMBL" id="LBUX01000035">
    <property type="protein sequence ID" value="KKQ73196.1"/>
    <property type="molecule type" value="Genomic_DNA"/>
</dbReference>
<reference evidence="6 7" key="1">
    <citation type="journal article" date="2015" name="Nature">
        <title>rRNA introns, odd ribosomes, and small enigmatic genomes across a large radiation of phyla.</title>
        <authorList>
            <person name="Brown C.T."/>
            <person name="Hug L.A."/>
            <person name="Thomas B.C."/>
            <person name="Sharon I."/>
            <person name="Castelle C.J."/>
            <person name="Singh A."/>
            <person name="Wilkins M.J."/>
            <person name="Williams K.H."/>
            <person name="Banfield J.F."/>
        </authorList>
    </citation>
    <scope>NUCLEOTIDE SEQUENCE [LARGE SCALE GENOMIC DNA]</scope>
</reference>
<accession>A0A0G0N7X4</accession>
<dbReference type="Proteomes" id="UP000034498">
    <property type="component" value="Unassembled WGS sequence"/>
</dbReference>
<sequence length="392" mass="41317">MPKINYLNDQISKARRSKGGLFIVFFLILSFIMGLLGGTGAILALSSNSRLQDILGIKGSSININSTKTEKLRLEESSAITDTVKKVTPAVVSITSSRNVQDLFGQILQQEGGGTGFIITNDGLILTNKHVAQSGDNLSVLTSDGKSYPAKIAALDPTNDLAILKIDASGLPVVDLGDSNDLQIGQWVIAVGNALGQFQNTVTIGVISARERQLVAGSGNGDQEQLNNLLQTDAAINSGNSGGPLVNLAGQVIGINTAVASNAQGIGFAITINQAKGALESYKKTGKIVKPYLGVQYVTLNKDIISQNNIKVDHGALIVSGRNQSAVVANSPADKAGIKEGDVVLEINGQRIDENHPLSAVLQQFQPDDEIELKISRDNKESVLKLKLGSTN</sequence>